<dbReference type="InterPro" id="IPR050490">
    <property type="entry name" value="Bact_solute-bd_prot1"/>
</dbReference>
<dbReference type="RefSeq" id="WP_092534702.1">
    <property type="nucleotide sequence ID" value="NZ_FOWW01000010.1"/>
</dbReference>
<dbReference type="GO" id="GO:0030313">
    <property type="term" value="C:cell envelope"/>
    <property type="evidence" value="ECO:0007669"/>
    <property type="project" value="UniProtKB-SubCell"/>
</dbReference>
<gene>
    <name evidence="8" type="ORF">SAMN05421810_11055</name>
</gene>
<dbReference type="AlphaFoldDB" id="A0A1I5ZQM3"/>
<evidence type="ECO:0000256" key="5">
    <source>
        <dbReference type="ARBA" id="ARBA00049629"/>
    </source>
</evidence>
<comment type="subcellular location">
    <subcellularLocation>
        <location evidence="1">Cell envelope</location>
    </subcellularLocation>
</comment>
<feature type="chain" id="PRO_5038806719" description="Probable sugar-binding periplasmic protein" evidence="7">
    <location>
        <begin position="30"/>
        <end position="454"/>
    </location>
</feature>
<organism evidence="8 9">
    <name type="scientific">Amycolatopsis arida</name>
    <dbReference type="NCBI Taxonomy" id="587909"/>
    <lineage>
        <taxon>Bacteria</taxon>
        <taxon>Bacillati</taxon>
        <taxon>Actinomycetota</taxon>
        <taxon>Actinomycetes</taxon>
        <taxon>Pseudonocardiales</taxon>
        <taxon>Pseudonocardiaceae</taxon>
        <taxon>Amycolatopsis</taxon>
    </lineage>
</organism>
<dbReference type="EMBL" id="FOWW01000010">
    <property type="protein sequence ID" value="SFQ58741.1"/>
    <property type="molecule type" value="Genomic_DNA"/>
</dbReference>
<keyword evidence="8" id="KW-0762">Sugar transport</keyword>
<feature type="signal peptide" evidence="7">
    <location>
        <begin position="1"/>
        <end position="29"/>
    </location>
</feature>
<dbReference type="PROSITE" id="PS51257">
    <property type="entry name" value="PROKAR_LIPOPROTEIN"/>
    <property type="match status" value="1"/>
</dbReference>
<dbReference type="PANTHER" id="PTHR43649:SF28">
    <property type="entry name" value="BINDING PROTEIN COMPONENT OF ABC SUGAR TRANSPORTER-RELATED"/>
    <property type="match status" value="1"/>
</dbReference>
<keyword evidence="3" id="KW-0813">Transport</keyword>
<name>A0A1I5ZQM3_9PSEU</name>
<dbReference type="Pfam" id="PF01547">
    <property type="entry name" value="SBP_bac_1"/>
    <property type="match status" value="1"/>
</dbReference>
<accession>A0A1I5ZQM3</accession>
<evidence type="ECO:0000256" key="6">
    <source>
        <dbReference type="ARBA" id="ARBA00049753"/>
    </source>
</evidence>
<protein>
    <recommendedName>
        <fullName evidence="6">Probable sugar-binding periplasmic protein</fullName>
    </recommendedName>
</protein>
<dbReference type="STRING" id="587909.SAMN05421810_11055"/>
<keyword evidence="4 7" id="KW-0732">Signal</keyword>
<sequence length="454" mass="49423">MRSTTRTGRRNRRAPLAAALLTALSTVTACSGAAGGPDTGGTPAPPPGPEQALTLTVYSNFAAREYDVVTAGLNRLRHRFPNIEIRHEGSQDDAKLTAAIRGGNPPDVAISFYTDNLGAWCENGTLTNLGPYLERDGVDLGVIPQAVRDYTEHEGTRCAMPMLADVYGFYYNTEMFAAAGLDAPPRTTDELFEYATRLTRFNPDGSIAVAGFLPSMPFYGHEPHIWAPSFGASFLDAEGRSHLAESPEWHELFRFQKRLVDFYGYERLEQFRAGLGDEFSADHGFHRGKVAMMIDGEYRTAFLREHAPDLPYATAPPPVADADRYGTAFTTGTVIGIPRGAPNPGAAWELVKQMSLDTDTLVELANGLRNVPSTTAALEDPRLEVDERYRTFLDLLAGGRLVANPTTSIGDAHLKAVNDFAERWQAGREPDLTAGLRAVDARINDELSRTGGGN</sequence>
<evidence type="ECO:0000256" key="4">
    <source>
        <dbReference type="ARBA" id="ARBA00022729"/>
    </source>
</evidence>
<dbReference type="OrthoDB" id="9795467at2"/>
<dbReference type="PANTHER" id="PTHR43649">
    <property type="entry name" value="ARABINOSE-BINDING PROTEIN-RELATED"/>
    <property type="match status" value="1"/>
</dbReference>
<dbReference type="SUPFAM" id="SSF53850">
    <property type="entry name" value="Periplasmic binding protein-like II"/>
    <property type="match status" value="1"/>
</dbReference>
<dbReference type="Proteomes" id="UP000198727">
    <property type="component" value="Unassembled WGS sequence"/>
</dbReference>
<evidence type="ECO:0000313" key="9">
    <source>
        <dbReference type="Proteomes" id="UP000198727"/>
    </source>
</evidence>
<dbReference type="Gene3D" id="3.40.190.10">
    <property type="entry name" value="Periplasmic binding protein-like II"/>
    <property type="match status" value="2"/>
</dbReference>
<evidence type="ECO:0000256" key="2">
    <source>
        <dbReference type="ARBA" id="ARBA00008520"/>
    </source>
</evidence>
<evidence type="ECO:0000313" key="8">
    <source>
        <dbReference type="EMBL" id="SFQ58741.1"/>
    </source>
</evidence>
<comment type="function">
    <text evidence="5">Part of a binding-protein-dependent transport system for a sugar.</text>
</comment>
<evidence type="ECO:0000256" key="1">
    <source>
        <dbReference type="ARBA" id="ARBA00004196"/>
    </source>
</evidence>
<reference evidence="9" key="1">
    <citation type="submission" date="2016-10" db="EMBL/GenBank/DDBJ databases">
        <authorList>
            <person name="Varghese N."/>
            <person name="Submissions S."/>
        </authorList>
    </citation>
    <scope>NUCLEOTIDE SEQUENCE [LARGE SCALE GENOMIC DNA]</scope>
    <source>
        <strain evidence="9">CGMCC 4.5579</strain>
    </source>
</reference>
<comment type="similarity">
    <text evidence="2">Belongs to the bacterial solute-binding protein 1 family.</text>
</comment>
<evidence type="ECO:0000256" key="3">
    <source>
        <dbReference type="ARBA" id="ARBA00022448"/>
    </source>
</evidence>
<keyword evidence="9" id="KW-1185">Reference proteome</keyword>
<dbReference type="InterPro" id="IPR006059">
    <property type="entry name" value="SBP"/>
</dbReference>
<evidence type="ECO:0000256" key="7">
    <source>
        <dbReference type="SAM" id="SignalP"/>
    </source>
</evidence>
<proteinExistence type="inferred from homology"/>